<dbReference type="HAMAP" id="MF_00386">
    <property type="entry name" value="UPF0161_YidD"/>
    <property type="match status" value="1"/>
</dbReference>
<keyword evidence="1" id="KW-1003">Cell membrane</keyword>
<dbReference type="InterPro" id="IPR002696">
    <property type="entry name" value="Membr_insert_effic_factor_YidD"/>
</dbReference>
<reference evidence="2 3" key="1">
    <citation type="journal article" date="2016" name="Nat. Commun.">
        <title>Thousands of microbial genomes shed light on interconnected biogeochemical processes in an aquifer system.</title>
        <authorList>
            <person name="Anantharaman K."/>
            <person name="Brown C.T."/>
            <person name="Hug L.A."/>
            <person name="Sharon I."/>
            <person name="Castelle C.J."/>
            <person name="Probst A.J."/>
            <person name="Thomas B.C."/>
            <person name="Singh A."/>
            <person name="Wilkins M.J."/>
            <person name="Karaoz U."/>
            <person name="Brodie E.L."/>
            <person name="Williams K.H."/>
            <person name="Hubbard S.S."/>
            <person name="Banfield J.F."/>
        </authorList>
    </citation>
    <scope>NUCLEOTIDE SEQUENCE [LARGE SCALE GENOMIC DNA]</scope>
</reference>
<dbReference type="PANTHER" id="PTHR33383:SF1">
    <property type="entry name" value="MEMBRANE PROTEIN INSERTION EFFICIENCY FACTOR-RELATED"/>
    <property type="match status" value="1"/>
</dbReference>
<evidence type="ECO:0000313" key="2">
    <source>
        <dbReference type="EMBL" id="OGN09924.1"/>
    </source>
</evidence>
<sequence length="76" mass="8682">MKDLVLNIIFTYKKLSLVLRTLKPPLLFYADCKFYPTCSDYAIRAIQKYGVVKGSTKSFLRILKCSPFLKGGIDMP</sequence>
<organism evidence="2 3">
    <name type="scientific">Candidatus Yanofskybacteria bacterium RIFCSPHIGHO2_02_FULL_41_11</name>
    <dbReference type="NCBI Taxonomy" id="1802675"/>
    <lineage>
        <taxon>Bacteria</taxon>
        <taxon>Candidatus Yanofskyibacteriota</taxon>
    </lineage>
</organism>
<name>A0A1F8F9S5_9BACT</name>
<dbReference type="EMBL" id="MGJP01000022">
    <property type="protein sequence ID" value="OGN09924.1"/>
    <property type="molecule type" value="Genomic_DNA"/>
</dbReference>
<evidence type="ECO:0000256" key="1">
    <source>
        <dbReference type="HAMAP-Rule" id="MF_00386"/>
    </source>
</evidence>
<keyword evidence="1" id="KW-0472">Membrane</keyword>
<proteinExistence type="inferred from homology"/>
<comment type="function">
    <text evidence="1">Could be involved in insertion of integral membrane proteins into the membrane.</text>
</comment>
<dbReference type="Pfam" id="PF01809">
    <property type="entry name" value="YidD"/>
    <property type="match status" value="1"/>
</dbReference>
<gene>
    <name evidence="2" type="ORF">A3J46_03420</name>
</gene>
<protein>
    <recommendedName>
        <fullName evidence="1">Putative membrane protein insertion efficiency factor</fullName>
    </recommendedName>
</protein>
<dbReference type="GO" id="GO:0005886">
    <property type="term" value="C:plasma membrane"/>
    <property type="evidence" value="ECO:0007669"/>
    <property type="project" value="UniProtKB-SubCell"/>
</dbReference>
<dbReference type="Proteomes" id="UP000177167">
    <property type="component" value="Unassembled WGS sequence"/>
</dbReference>
<comment type="similarity">
    <text evidence="1">Belongs to the UPF0161 family.</text>
</comment>
<comment type="subcellular location">
    <subcellularLocation>
        <location evidence="1">Cell membrane</location>
        <topology evidence="1">Peripheral membrane protein</topology>
        <orientation evidence="1">Cytoplasmic side</orientation>
    </subcellularLocation>
</comment>
<evidence type="ECO:0000313" key="3">
    <source>
        <dbReference type="Proteomes" id="UP000177167"/>
    </source>
</evidence>
<accession>A0A1F8F9S5</accession>
<comment type="caution">
    <text evidence="2">The sequence shown here is derived from an EMBL/GenBank/DDBJ whole genome shotgun (WGS) entry which is preliminary data.</text>
</comment>
<dbReference type="AlphaFoldDB" id="A0A1F8F9S5"/>
<dbReference type="SMART" id="SM01234">
    <property type="entry name" value="Haemolytic"/>
    <property type="match status" value="1"/>
</dbReference>
<dbReference type="PANTHER" id="PTHR33383">
    <property type="entry name" value="MEMBRANE PROTEIN INSERTION EFFICIENCY FACTOR-RELATED"/>
    <property type="match status" value="1"/>
</dbReference>
<dbReference type="NCBIfam" id="TIGR00278">
    <property type="entry name" value="membrane protein insertion efficiency factor YidD"/>
    <property type="match status" value="1"/>
</dbReference>